<keyword evidence="3" id="KW-0813">Transport</keyword>
<evidence type="ECO:0000256" key="2">
    <source>
        <dbReference type="ARBA" id="ARBA00008335"/>
    </source>
</evidence>
<evidence type="ECO:0000256" key="8">
    <source>
        <dbReference type="ARBA" id="ARBA00044876"/>
    </source>
</evidence>
<feature type="transmembrane region" description="Helical" evidence="25">
    <location>
        <begin position="46"/>
        <end position="68"/>
    </location>
</feature>
<dbReference type="InterPro" id="IPR052187">
    <property type="entry name" value="MFSD1"/>
</dbReference>
<dbReference type="Gene3D" id="1.20.1250.20">
    <property type="entry name" value="MFS general substrate transporter like domains"/>
    <property type="match status" value="1"/>
</dbReference>
<evidence type="ECO:0000256" key="25">
    <source>
        <dbReference type="SAM" id="Phobius"/>
    </source>
</evidence>
<evidence type="ECO:0000313" key="26">
    <source>
        <dbReference type="EMBL" id="CDM37053.1"/>
    </source>
</evidence>
<comment type="catalytic activity">
    <reaction evidence="14">
        <text>L-aspartyl-L-lysine(out) = L-aspartyl-L-lysine(in)</text>
        <dbReference type="Rhea" id="RHEA:79411"/>
        <dbReference type="ChEBI" id="CHEBI:229953"/>
    </reaction>
</comment>
<comment type="catalytic activity">
    <reaction evidence="15">
        <text>L-arginyl-L-alpha-amino acid(out) = L-arginyl-L-alpha-amino acid(in)</text>
        <dbReference type="Rhea" id="RHEA:79371"/>
        <dbReference type="ChEBI" id="CHEBI:84315"/>
    </reaction>
</comment>
<evidence type="ECO:0000256" key="13">
    <source>
        <dbReference type="ARBA" id="ARBA00044893"/>
    </source>
</evidence>
<feature type="transmembrane region" description="Helical" evidence="25">
    <location>
        <begin position="392"/>
        <end position="415"/>
    </location>
</feature>
<evidence type="ECO:0000256" key="7">
    <source>
        <dbReference type="ARBA" id="ARBA00023228"/>
    </source>
</evidence>
<keyword evidence="7" id="KW-0458">Lysosome</keyword>
<feature type="transmembrane region" description="Helical" evidence="25">
    <location>
        <begin position="141"/>
        <end position="161"/>
    </location>
</feature>
<dbReference type="OrthoDB" id="424834at2759"/>
<dbReference type="Pfam" id="PF07690">
    <property type="entry name" value="MFS_1"/>
    <property type="match status" value="1"/>
</dbReference>
<evidence type="ECO:0000256" key="23">
    <source>
        <dbReference type="ARBA" id="ARBA00045709"/>
    </source>
</evidence>
<gene>
    <name evidence="26" type="ORF">PROQFM164_S06g000013</name>
</gene>
<comment type="catalytic activity">
    <reaction evidence="12">
        <text>L-lysyl-L-alpha-amino acid(out) = L-lysyl-L-alpha-amino acid(in)</text>
        <dbReference type="Rhea" id="RHEA:79387"/>
        <dbReference type="ChEBI" id="CHEBI:229965"/>
    </reaction>
</comment>
<evidence type="ECO:0000256" key="15">
    <source>
        <dbReference type="ARBA" id="ARBA00044899"/>
    </source>
</evidence>
<dbReference type="STRING" id="1365484.W6QJQ9"/>
<dbReference type="GO" id="GO:0022857">
    <property type="term" value="F:transmembrane transporter activity"/>
    <property type="evidence" value="ECO:0007669"/>
    <property type="project" value="InterPro"/>
</dbReference>
<feature type="transmembrane region" description="Helical" evidence="25">
    <location>
        <begin position="319"/>
        <end position="341"/>
    </location>
</feature>
<dbReference type="PANTHER" id="PTHR23512:SF3">
    <property type="entry name" value="MAJOR FACILITATOR SUPERFAMILY DOMAIN-CONTAINING PROTEIN 1"/>
    <property type="match status" value="1"/>
</dbReference>
<accession>W6QJQ9</accession>
<comment type="catalytic activity">
    <reaction evidence="17">
        <text>L-arginyl-glycine(out) = L-arginyl-glycine(in)</text>
        <dbReference type="Rhea" id="RHEA:79391"/>
        <dbReference type="ChEBI" id="CHEBI:229955"/>
    </reaction>
</comment>
<feature type="transmembrane region" description="Helical" evidence="25">
    <location>
        <begin position="219"/>
        <end position="241"/>
    </location>
</feature>
<feature type="transmembrane region" description="Helical" evidence="25">
    <location>
        <begin position="80"/>
        <end position="99"/>
    </location>
</feature>
<evidence type="ECO:0000256" key="18">
    <source>
        <dbReference type="ARBA" id="ARBA00044912"/>
    </source>
</evidence>
<evidence type="ECO:0000256" key="11">
    <source>
        <dbReference type="ARBA" id="ARBA00044884"/>
    </source>
</evidence>
<keyword evidence="6 25" id="KW-0472">Membrane</keyword>
<evidence type="ECO:0000256" key="20">
    <source>
        <dbReference type="ARBA" id="ARBA00044924"/>
    </source>
</evidence>
<evidence type="ECO:0000256" key="14">
    <source>
        <dbReference type="ARBA" id="ARBA00044898"/>
    </source>
</evidence>
<evidence type="ECO:0000256" key="19">
    <source>
        <dbReference type="ARBA" id="ARBA00044919"/>
    </source>
</evidence>
<dbReference type="AlphaFoldDB" id="W6QJQ9"/>
<evidence type="ECO:0000256" key="22">
    <source>
        <dbReference type="ARBA" id="ARBA00045018"/>
    </source>
</evidence>
<evidence type="ECO:0000256" key="12">
    <source>
        <dbReference type="ARBA" id="ARBA00044891"/>
    </source>
</evidence>
<comment type="catalytic activity">
    <reaction evidence="10">
        <text>L-alpha-aminoacyl-L-arginine(out) = L-alpha-aminoacyl-L-arginine(in)</text>
        <dbReference type="Rhea" id="RHEA:79367"/>
        <dbReference type="ChEBI" id="CHEBI:229968"/>
    </reaction>
</comment>
<protein>
    <recommendedName>
        <fullName evidence="21">Lysosomal dipeptide transporter MFSD1</fullName>
    </recommendedName>
    <alternativeName>
        <fullName evidence="22">Major facilitator superfamily domain-containing protein 1</fullName>
    </alternativeName>
</protein>
<sequence length="451" mass="48801">MGALIDRHWRVLMAVCTLMWGIYFIYDLPAPLSVSLQEHLLLSSSQYTYFVSALYTAYAAPNTILPFFSGFAVQRVGKRTVLLATLTSVIVGQLIFAVATQLRLQSGMMIGRVLIGLGGEIIGVLGSEITTRWFKDKELSLALSMVLCISRLGSVGASVFVPRMVESFGVVCVVWIGSIVPLGVAVTGAFYLLAVDTTTSHHESENIDSIKSLRRFPAIFWQLALICILGYGGINTFTISAQRFLAAWFYDGDQRKAGFATGIPYFLSGILTPVFGLLLNLPWFRSYPGALGATNILMMAAHLLLLYRIGPIGPMCMLGIAFASYGVVFWAGLARCLLSIVESCSSKTNMPEAGCRASDELEYGTIQLPTQLSDDRSDADGDNLPGETGEGIITLGYGIMTSLNSLSTAVVPILLAKIENAVGFTGLQVFFLILSLLGLFASVGLSWSWRI</sequence>
<dbReference type="PANTHER" id="PTHR23512">
    <property type="entry name" value="MAJOR FACILITATOR SUPERFAMILY DOMAIN-CONTAINING PROTEIN 1"/>
    <property type="match status" value="1"/>
</dbReference>
<comment type="catalytic activity">
    <reaction evidence="20">
        <text>L-lysyl-glycine(out) = L-lysyl-glycine(in)</text>
        <dbReference type="Rhea" id="RHEA:79407"/>
        <dbReference type="ChEBI" id="CHEBI:191202"/>
    </reaction>
</comment>
<comment type="subunit">
    <text evidence="24">Homodimer. Interacts with lysosomal protein GLMP (via lumenal domain); the interaction starts while both proteins are still in the endoplasmic reticulum and is required for stabilization of MFSD1 in lysosomes but has no direct effect on its targeting to lysosomes or transporter activity.</text>
</comment>
<evidence type="ECO:0000256" key="21">
    <source>
        <dbReference type="ARBA" id="ARBA00044985"/>
    </source>
</evidence>
<comment type="catalytic activity">
    <reaction evidence="9">
        <text>L-histidyl-glycine(out) = L-histidyl-glycine(in)</text>
        <dbReference type="Rhea" id="RHEA:79395"/>
        <dbReference type="ChEBI" id="CHEBI:229957"/>
    </reaction>
</comment>
<reference evidence="26" key="1">
    <citation type="journal article" date="2014" name="Nat. Commun.">
        <title>Multiple recent horizontal transfers of a large genomic region in cheese making fungi.</title>
        <authorList>
            <person name="Cheeseman K."/>
            <person name="Ropars J."/>
            <person name="Renault P."/>
            <person name="Dupont J."/>
            <person name="Gouzy J."/>
            <person name="Branca A."/>
            <person name="Abraham A.L."/>
            <person name="Ceppi M."/>
            <person name="Conseiller E."/>
            <person name="Debuchy R."/>
            <person name="Malagnac F."/>
            <person name="Goarin A."/>
            <person name="Silar P."/>
            <person name="Lacoste S."/>
            <person name="Sallet E."/>
            <person name="Bensimon A."/>
            <person name="Giraud T."/>
            <person name="Brygoo Y."/>
        </authorList>
    </citation>
    <scope>NUCLEOTIDE SEQUENCE [LARGE SCALE GENOMIC DNA]</scope>
    <source>
        <strain evidence="26">FM164</strain>
    </source>
</reference>
<dbReference type="EMBL" id="HG792020">
    <property type="protein sequence ID" value="CDM37053.1"/>
    <property type="molecule type" value="Genomic_DNA"/>
</dbReference>
<evidence type="ECO:0000256" key="6">
    <source>
        <dbReference type="ARBA" id="ARBA00023136"/>
    </source>
</evidence>
<feature type="transmembrane region" description="Helical" evidence="25">
    <location>
        <begin position="427"/>
        <end position="449"/>
    </location>
</feature>
<name>W6QJQ9_PENRF</name>
<comment type="catalytic activity">
    <reaction evidence="16">
        <text>L-lysyl-L-lysine(out) = L-lysyl-L-lysine(in)</text>
        <dbReference type="Rhea" id="RHEA:79403"/>
        <dbReference type="ChEBI" id="CHEBI:229956"/>
    </reaction>
</comment>
<keyword evidence="27" id="KW-1185">Reference proteome</keyword>
<dbReference type="OMA" id="FNICASC"/>
<feature type="transmembrane region" description="Helical" evidence="25">
    <location>
        <begin position="287"/>
        <end position="307"/>
    </location>
</feature>
<evidence type="ECO:0000256" key="16">
    <source>
        <dbReference type="ARBA" id="ARBA00044900"/>
    </source>
</evidence>
<feature type="transmembrane region" description="Helical" evidence="25">
    <location>
        <begin position="262"/>
        <end position="281"/>
    </location>
</feature>
<evidence type="ECO:0000256" key="1">
    <source>
        <dbReference type="ARBA" id="ARBA00004155"/>
    </source>
</evidence>
<dbReference type="InterPro" id="IPR011701">
    <property type="entry name" value="MFS"/>
</dbReference>
<organism evidence="26 27">
    <name type="scientific">Penicillium roqueforti (strain FM164)</name>
    <dbReference type="NCBI Taxonomy" id="1365484"/>
    <lineage>
        <taxon>Eukaryota</taxon>
        <taxon>Fungi</taxon>
        <taxon>Dikarya</taxon>
        <taxon>Ascomycota</taxon>
        <taxon>Pezizomycotina</taxon>
        <taxon>Eurotiomycetes</taxon>
        <taxon>Eurotiomycetidae</taxon>
        <taxon>Eurotiales</taxon>
        <taxon>Aspergillaceae</taxon>
        <taxon>Penicillium</taxon>
    </lineage>
</organism>
<evidence type="ECO:0000313" key="27">
    <source>
        <dbReference type="Proteomes" id="UP000030686"/>
    </source>
</evidence>
<feature type="transmembrane region" description="Helical" evidence="25">
    <location>
        <begin position="168"/>
        <end position="194"/>
    </location>
</feature>
<comment type="catalytic activity">
    <reaction evidence="11">
        <text>L-alpha-aminoacyl-L-histidine(out) = L-alpha-aminoacyl-L-histidine(in)</text>
        <dbReference type="Rhea" id="RHEA:79375"/>
        <dbReference type="ChEBI" id="CHEBI:229967"/>
    </reaction>
</comment>
<comment type="similarity">
    <text evidence="2">Belongs to the major facilitator superfamily.</text>
</comment>
<dbReference type="Proteomes" id="UP000030686">
    <property type="component" value="Unassembled WGS sequence"/>
</dbReference>
<comment type="function">
    <text evidence="23">Lysosomal dipeptide uniporter that selectively exports lysine, arginine or histidine-containing dipeptides with a net positive charge from the lysosome lumen into the cytosol. Could play a role in a specific type of protein O-glycosylation indirectly regulating macrophages migration and tissue invasion. Also essential for liver homeostasis.</text>
</comment>
<evidence type="ECO:0000256" key="5">
    <source>
        <dbReference type="ARBA" id="ARBA00022989"/>
    </source>
</evidence>
<comment type="catalytic activity">
    <reaction evidence="18">
        <text>L-histidyl-L-alpha-amino acid(out) = L-histidyl-L-alpha-amino acid(in)</text>
        <dbReference type="Rhea" id="RHEA:79379"/>
        <dbReference type="ChEBI" id="CHEBI:229964"/>
    </reaction>
</comment>
<comment type="catalytic activity">
    <reaction evidence="19">
        <text>L-alanyl-L-lysine(out) = L-alanyl-L-lysine(in)</text>
        <dbReference type="Rhea" id="RHEA:79415"/>
        <dbReference type="ChEBI" id="CHEBI:192470"/>
    </reaction>
</comment>
<feature type="transmembrane region" description="Helical" evidence="25">
    <location>
        <begin position="9"/>
        <end position="26"/>
    </location>
</feature>
<evidence type="ECO:0000256" key="3">
    <source>
        <dbReference type="ARBA" id="ARBA00022448"/>
    </source>
</evidence>
<dbReference type="SUPFAM" id="SSF103473">
    <property type="entry name" value="MFS general substrate transporter"/>
    <property type="match status" value="1"/>
</dbReference>
<comment type="catalytic activity">
    <reaction evidence="8">
        <text>L-lysyl-L-alanine(out) = L-lysyl-L-alanine(in)</text>
        <dbReference type="Rhea" id="RHEA:79399"/>
        <dbReference type="ChEBI" id="CHEBI:229954"/>
    </reaction>
</comment>
<evidence type="ECO:0000256" key="9">
    <source>
        <dbReference type="ARBA" id="ARBA00044878"/>
    </source>
</evidence>
<evidence type="ECO:0000256" key="4">
    <source>
        <dbReference type="ARBA" id="ARBA00022692"/>
    </source>
</evidence>
<evidence type="ECO:0000256" key="24">
    <source>
        <dbReference type="ARBA" id="ARBA00046376"/>
    </source>
</evidence>
<comment type="subcellular location">
    <subcellularLocation>
        <location evidence="1">Lysosome membrane</location>
        <topology evidence="1">Multi-pass membrane protein</topology>
    </subcellularLocation>
</comment>
<keyword evidence="5 25" id="KW-1133">Transmembrane helix</keyword>
<keyword evidence="4 25" id="KW-0812">Transmembrane</keyword>
<evidence type="ECO:0000256" key="17">
    <source>
        <dbReference type="ARBA" id="ARBA00044903"/>
    </source>
</evidence>
<dbReference type="InterPro" id="IPR036259">
    <property type="entry name" value="MFS_trans_sf"/>
</dbReference>
<comment type="catalytic activity">
    <reaction evidence="13">
        <text>L-alpha-aminoacyl-L-lysine(out) = L-alpha-aminoacyl-L-lysine(in)</text>
        <dbReference type="Rhea" id="RHEA:79383"/>
        <dbReference type="ChEBI" id="CHEBI:229966"/>
    </reaction>
</comment>
<evidence type="ECO:0000256" key="10">
    <source>
        <dbReference type="ARBA" id="ARBA00044881"/>
    </source>
</evidence>
<proteinExistence type="inferred from homology"/>